<proteinExistence type="predicted"/>
<dbReference type="EMBL" id="KQ435728">
    <property type="protein sequence ID" value="KOX77810.1"/>
    <property type="molecule type" value="Genomic_DNA"/>
</dbReference>
<protein>
    <submittedName>
        <fullName evidence="1">Uncharacterized protein</fullName>
    </submittedName>
</protein>
<organism evidence="1 2">
    <name type="scientific">Melipona quadrifasciata</name>
    <dbReference type="NCBI Taxonomy" id="166423"/>
    <lineage>
        <taxon>Eukaryota</taxon>
        <taxon>Metazoa</taxon>
        <taxon>Ecdysozoa</taxon>
        <taxon>Arthropoda</taxon>
        <taxon>Hexapoda</taxon>
        <taxon>Insecta</taxon>
        <taxon>Pterygota</taxon>
        <taxon>Neoptera</taxon>
        <taxon>Endopterygota</taxon>
        <taxon>Hymenoptera</taxon>
        <taxon>Apocrita</taxon>
        <taxon>Aculeata</taxon>
        <taxon>Apoidea</taxon>
        <taxon>Anthophila</taxon>
        <taxon>Apidae</taxon>
        <taxon>Melipona</taxon>
    </lineage>
</organism>
<accession>A0A0M9A5S5</accession>
<evidence type="ECO:0000313" key="1">
    <source>
        <dbReference type="EMBL" id="KOX77810.1"/>
    </source>
</evidence>
<name>A0A0M9A5S5_9HYME</name>
<gene>
    <name evidence="1" type="ORF">WN51_10600</name>
</gene>
<reference evidence="1 2" key="1">
    <citation type="submission" date="2015-07" db="EMBL/GenBank/DDBJ databases">
        <title>The genome of Melipona quadrifasciata.</title>
        <authorList>
            <person name="Pan H."/>
            <person name="Kapheim K."/>
        </authorList>
    </citation>
    <scope>NUCLEOTIDE SEQUENCE [LARGE SCALE GENOMIC DNA]</scope>
    <source>
        <strain evidence="1">0111107301</strain>
        <tissue evidence="1">Whole body</tissue>
    </source>
</reference>
<dbReference type="Proteomes" id="UP000053105">
    <property type="component" value="Unassembled WGS sequence"/>
</dbReference>
<sequence length="285" mass="32861">MENNIKNVTNESWDRLRVCELIMIPNDSTHFRNPTCNNLNVNISNKSNINVNDKISIAKETTSAWFLVTDTTKGWHGLPFHDREMVLQNRIRKRWLDCRISPTARPPFCGCECGFKLFIRPMDDSLLKLADKKVRSDSYEINESSASRMRSLASKLGQNRSVTKIVEQEAENRYLWLNKLAETDYQVTALESKNPKVGLYKSRKVSRKICQSTIRPSLQQLLAADDNNDNVKRDILYIKLERLMGEINFLPVLMSSFGSLKLLSVLYRNSTFLLDCPISFFRATL</sequence>
<keyword evidence="2" id="KW-1185">Reference proteome</keyword>
<evidence type="ECO:0000313" key="2">
    <source>
        <dbReference type="Proteomes" id="UP000053105"/>
    </source>
</evidence>
<dbReference type="AlphaFoldDB" id="A0A0M9A5S5"/>